<gene>
    <name evidence="9" type="ORF">B0J11DRAFT_434071</name>
</gene>
<accession>A0A9P9IMB0</accession>
<proteinExistence type="predicted"/>
<evidence type="ECO:0000256" key="7">
    <source>
        <dbReference type="SAM" id="SignalP"/>
    </source>
</evidence>
<name>A0A9P9IMB0_9PLEO</name>
<keyword evidence="7" id="KW-0732">Signal</keyword>
<reference evidence="9" key="1">
    <citation type="journal article" date="2021" name="Nat. Commun.">
        <title>Genetic determinants of endophytism in the Arabidopsis root mycobiome.</title>
        <authorList>
            <person name="Mesny F."/>
            <person name="Miyauchi S."/>
            <person name="Thiergart T."/>
            <person name="Pickel B."/>
            <person name="Atanasova L."/>
            <person name="Karlsson M."/>
            <person name="Huettel B."/>
            <person name="Barry K.W."/>
            <person name="Haridas S."/>
            <person name="Chen C."/>
            <person name="Bauer D."/>
            <person name="Andreopoulos W."/>
            <person name="Pangilinan J."/>
            <person name="LaButti K."/>
            <person name="Riley R."/>
            <person name="Lipzen A."/>
            <person name="Clum A."/>
            <person name="Drula E."/>
            <person name="Henrissat B."/>
            <person name="Kohler A."/>
            <person name="Grigoriev I.V."/>
            <person name="Martin F.M."/>
            <person name="Hacquard S."/>
        </authorList>
    </citation>
    <scope>NUCLEOTIDE SEQUENCE</scope>
    <source>
        <strain evidence="9">MPI-CAGE-CH-0243</strain>
    </source>
</reference>
<evidence type="ECO:0000256" key="5">
    <source>
        <dbReference type="ARBA" id="ARBA00023136"/>
    </source>
</evidence>
<feature type="domain" description="Cardiolipin synthase N-terminal" evidence="8">
    <location>
        <begin position="46"/>
        <end position="86"/>
    </location>
</feature>
<protein>
    <recommendedName>
        <fullName evidence="8">Cardiolipin synthase N-terminal domain-containing protein</fullName>
    </recommendedName>
</protein>
<sequence length="103" mass="11098">MLNLGLAALLNICLCLCVQAAPISATSAKPWQAGTGGGIIGFIVLVLDIIAWIEIFKSNRPTVNKVIWALIVFLFPVVGMIIYYLFSDREKHNSGGYEAIGSS</sequence>
<keyword evidence="2" id="KW-1003">Cell membrane</keyword>
<feature type="transmembrane region" description="Helical" evidence="6">
    <location>
        <begin position="36"/>
        <end position="55"/>
    </location>
</feature>
<dbReference type="GO" id="GO:0005886">
    <property type="term" value="C:plasma membrane"/>
    <property type="evidence" value="ECO:0007669"/>
    <property type="project" value="UniProtKB-SubCell"/>
</dbReference>
<evidence type="ECO:0000259" key="8">
    <source>
        <dbReference type="Pfam" id="PF13396"/>
    </source>
</evidence>
<keyword evidence="3 6" id="KW-0812">Transmembrane</keyword>
<evidence type="ECO:0000313" key="9">
    <source>
        <dbReference type="EMBL" id="KAH7125626.1"/>
    </source>
</evidence>
<dbReference type="EMBL" id="JAGMWT010000007">
    <property type="protein sequence ID" value="KAH7125626.1"/>
    <property type="molecule type" value="Genomic_DNA"/>
</dbReference>
<keyword evidence="5 6" id="KW-0472">Membrane</keyword>
<comment type="subcellular location">
    <subcellularLocation>
        <location evidence="1">Cell membrane</location>
        <topology evidence="1">Multi-pass membrane protein</topology>
    </subcellularLocation>
</comment>
<dbReference type="AlphaFoldDB" id="A0A9P9IMB0"/>
<feature type="chain" id="PRO_5040409759" description="Cardiolipin synthase N-terminal domain-containing protein" evidence="7">
    <location>
        <begin position="21"/>
        <end position="103"/>
    </location>
</feature>
<dbReference type="OrthoDB" id="5193244at2759"/>
<keyword evidence="10" id="KW-1185">Reference proteome</keyword>
<dbReference type="Pfam" id="PF13396">
    <property type="entry name" value="PLDc_N"/>
    <property type="match status" value="1"/>
</dbReference>
<dbReference type="InterPro" id="IPR027379">
    <property type="entry name" value="CLS_N"/>
</dbReference>
<evidence type="ECO:0000256" key="3">
    <source>
        <dbReference type="ARBA" id="ARBA00022692"/>
    </source>
</evidence>
<keyword evidence="4 6" id="KW-1133">Transmembrane helix</keyword>
<comment type="caution">
    <text evidence="9">The sequence shown here is derived from an EMBL/GenBank/DDBJ whole genome shotgun (WGS) entry which is preliminary data.</text>
</comment>
<dbReference type="Proteomes" id="UP000700596">
    <property type="component" value="Unassembled WGS sequence"/>
</dbReference>
<evidence type="ECO:0000256" key="1">
    <source>
        <dbReference type="ARBA" id="ARBA00004651"/>
    </source>
</evidence>
<evidence type="ECO:0000256" key="4">
    <source>
        <dbReference type="ARBA" id="ARBA00022989"/>
    </source>
</evidence>
<evidence type="ECO:0000256" key="2">
    <source>
        <dbReference type="ARBA" id="ARBA00022475"/>
    </source>
</evidence>
<feature type="transmembrane region" description="Helical" evidence="6">
    <location>
        <begin position="67"/>
        <end position="86"/>
    </location>
</feature>
<organism evidence="9 10">
    <name type="scientific">Dendryphion nanum</name>
    <dbReference type="NCBI Taxonomy" id="256645"/>
    <lineage>
        <taxon>Eukaryota</taxon>
        <taxon>Fungi</taxon>
        <taxon>Dikarya</taxon>
        <taxon>Ascomycota</taxon>
        <taxon>Pezizomycotina</taxon>
        <taxon>Dothideomycetes</taxon>
        <taxon>Pleosporomycetidae</taxon>
        <taxon>Pleosporales</taxon>
        <taxon>Torulaceae</taxon>
        <taxon>Dendryphion</taxon>
    </lineage>
</organism>
<feature type="signal peptide" evidence="7">
    <location>
        <begin position="1"/>
        <end position="20"/>
    </location>
</feature>
<evidence type="ECO:0000313" key="10">
    <source>
        <dbReference type="Proteomes" id="UP000700596"/>
    </source>
</evidence>
<evidence type="ECO:0000256" key="6">
    <source>
        <dbReference type="SAM" id="Phobius"/>
    </source>
</evidence>